<name>A7RTP4_NEMVE</name>
<dbReference type="PRINTS" id="PR00759">
    <property type="entry name" value="BASICPTASE"/>
</dbReference>
<dbReference type="SMART" id="SM00131">
    <property type="entry name" value="KU"/>
    <property type="match status" value="1"/>
</dbReference>
<dbReference type="Pfam" id="PF00014">
    <property type="entry name" value="Kunitz_BPTI"/>
    <property type="match status" value="1"/>
</dbReference>
<dbReference type="PROSITE" id="PS00280">
    <property type="entry name" value="BPTI_KUNITZ_1"/>
    <property type="match status" value="1"/>
</dbReference>
<comment type="subcellular location">
    <subcellularLocation>
        <location evidence="1">Nematocyst</location>
    </subcellularLocation>
    <subcellularLocation>
        <location evidence="2">Secreted</location>
    </subcellularLocation>
</comment>
<dbReference type="eggNOG" id="KOG3544">
    <property type="taxonomic scope" value="Eukaryota"/>
</dbReference>
<dbReference type="AlphaFoldDB" id="A7RTP4"/>
<dbReference type="PANTHER" id="PTHR10083">
    <property type="entry name" value="KUNITZ-TYPE PROTEASE INHIBITOR-RELATED"/>
    <property type="match status" value="1"/>
</dbReference>
<keyword evidence="7" id="KW-1015">Disulfide bond</keyword>
<dbReference type="GO" id="GO:0042151">
    <property type="term" value="C:nematocyst"/>
    <property type="evidence" value="ECO:0007669"/>
    <property type="project" value="UniProtKB-SubCell"/>
</dbReference>
<evidence type="ECO:0000313" key="10">
    <source>
        <dbReference type="EMBL" id="EDO45125.1"/>
    </source>
</evidence>
<evidence type="ECO:0000256" key="2">
    <source>
        <dbReference type="ARBA" id="ARBA00004613"/>
    </source>
</evidence>
<dbReference type="FunFam" id="4.10.410.10:FF:000020">
    <property type="entry name" value="Collagen, type VI, alpha 3"/>
    <property type="match status" value="1"/>
</dbReference>
<feature type="non-terminal residue" evidence="10">
    <location>
        <position position="1"/>
    </location>
</feature>
<dbReference type="EMBL" id="DS469538">
    <property type="protein sequence ID" value="EDO45125.1"/>
    <property type="molecule type" value="Genomic_DNA"/>
</dbReference>
<evidence type="ECO:0000259" key="9">
    <source>
        <dbReference type="PROSITE" id="PS50279"/>
    </source>
</evidence>
<evidence type="ECO:0000256" key="7">
    <source>
        <dbReference type="ARBA" id="ARBA00023157"/>
    </source>
</evidence>
<protein>
    <recommendedName>
        <fullName evidence="9">BPTI/Kunitz inhibitor domain-containing protein</fullName>
    </recommendedName>
</protein>
<keyword evidence="4" id="KW-0964">Secreted</keyword>
<proteinExistence type="inferred from homology"/>
<dbReference type="SUPFAM" id="SSF57362">
    <property type="entry name" value="BPTI-like"/>
    <property type="match status" value="1"/>
</dbReference>
<dbReference type="PhylomeDB" id="A7RTP4"/>
<evidence type="ECO:0000256" key="3">
    <source>
        <dbReference type="ARBA" id="ARBA00007226"/>
    </source>
</evidence>
<keyword evidence="6" id="KW-0722">Serine protease inhibitor</keyword>
<evidence type="ECO:0000313" key="11">
    <source>
        <dbReference type="Proteomes" id="UP000001593"/>
    </source>
</evidence>
<dbReference type="InterPro" id="IPR036880">
    <property type="entry name" value="Kunitz_BPTI_sf"/>
</dbReference>
<dbReference type="KEGG" id="nve:5517093"/>
<dbReference type="InterPro" id="IPR002223">
    <property type="entry name" value="Kunitz_BPTI"/>
</dbReference>
<evidence type="ECO:0000256" key="5">
    <source>
        <dbReference type="ARBA" id="ARBA00022690"/>
    </source>
</evidence>
<evidence type="ECO:0000256" key="1">
    <source>
        <dbReference type="ARBA" id="ARBA00004532"/>
    </source>
</evidence>
<dbReference type="PANTHER" id="PTHR10083:SF374">
    <property type="entry name" value="BPTI_KUNITZ INHIBITOR DOMAIN-CONTAINING PROTEIN"/>
    <property type="match status" value="1"/>
</dbReference>
<dbReference type="GO" id="GO:0005576">
    <property type="term" value="C:extracellular region"/>
    <property type="evidence" value="ECO:0007669"/>
    <property type="project" value="UniProtKB-SubCell"/>
</dbReference>
<dbReference type="OMA" id="KSCERAC"/>
<feature type="non-terminal residue" evidence="10">
    <location>
        <position position="51"/>
    </location>
</feature>
<keyword evidence="11" id="KW-1185">Reference proteome</keyword>
<evidence type="ECO:0000256" key="4">
    <source>
        <dbReference type="ARBA" id="ARBA00022525"/>
    </source>
</evidence>
<evidence type="ECO:0000256" key="6">
    <source>
        <dbReference type="ARBA" id="ARBA00022900"/>
    </source>
</evidence>
<keyword evidence="8" id="KW-0166">Nematocyst</keyword>
<evidence type="ECO:0000256" key="8">
    <source>
        <dbReference type="ARBA" id="ARBA00023331"/>
    </source>
</evidence>
<keyword evidence="5" id="KW-0646">Protease inhibitor</keyword>
<dbReference type="GO" id="GO:0004867">
    <property type="term" value="F:serine-type endopeptidase inhibitor activity"/>
    <property type="evidence" value="ECO:0007669"/>
    <property type="project" value="UniProtKB-KW"/>
</dbReference>
<dbReference type="InterPro" id="IPR020901">
    <property type="entry name" value="Prtase_inh_Kunz-CS"/>
</dbReference>
<dbReference type="InParanoid" id="A7RTP4"/>
<dbReference type="Proteomes" id="UP000001593">
    <property type="component" value="Unassembled WGS sequence"/>
</dbReference>
<dbReference type="HOGENOM" id="CLU_164133_4_4_1"/>
<accession>A7RTP4</accession>
<gene>
    <name evidence="10" type="ORF">NEMVEDRAFT_v1g8445</name>
</gene>
<feature type="domain" description="BPTI/Kunitz inhibitor" evidence="9">
    <location>
        <begin position="1"/>
        <end position="51"/>
    </location>
</feature>
<reference evidence="10 11" key="1">
    <citation type="journal article" date="2007" name="Science">
        <title>Sea anemone genome reveals ancestral eumetazoan gene repertoire and genomic organization.</title>
        <authorList>
            <person name="Putnam N.H."/>
            <person name="Srivastava M."/>
            <person name="Hellsten U."/>
            <person name="Dirks B."/>
            <person name="Chapman J."/>
            <person name="Salamov A."/>
            <person name="Terry A."/>
            <person name="Shapiro H."/>
            <person name="Lindquist E."/>
            <person name="Kapitonov V.V."/>
            <person name="Jurka J."/>
            <person name="Genikhovich G."/>
            <person name="Grigoriev I.V."/>
            <person name="Lucas S.M."/>
            <person name="Steele R.E."/>
            <person name="Finnerty J.R."/>
            <person name="Technau U."/>
            <person name="Martindale M.Q."/>
            <person name="Rokhsar D.S."/>
        </authorList>
    </citation>
    <scope>NUCLEOTIDE SEQUENCE [LARGE SCALE GENOMIC DNA]</scope>
    <source>
        <strain evidence="11">CH2 X CH6</strain>
    </source>
</reference>
<dbReference type="InterPro" id="IPR050098">
    <property type="entry name" value="TFPI/VKTCI-like"/>
</dbReference>
<dbReference type="PROSITE" id="PS50279">
    <property type="entry name" value="BPTI_KUNITZ_2"/>
    <property type="match status" value="1"/>
</dbReference>
<comment type="similarity">
    <text evidence="3">Belongs to the venom Kunitz-type family. Sea anemone type 2 potassium channel toxin subfamily.</text>
</comment>
<dbReference type="STRING" id="45351.A7RTP4"/>
<dbReference type="Gene3D" id="4.10.410.10">
    <property type="entry name" value="Pancreatic trypsin inhibitor Kunitz domain"/>
    <property type="match status" value="1"/>
</dbReference>
<sequence>CRLPKKVGTCRASFTRWFYDKRNMVCRRFIFGGCGGNNNNFMSKRDCEALC</sequence>
<organism evidence="10 11">
    <name type="scientific">Nematostella vectensis</name>
    <name type="common">Starlet sea anemone</name>
    <dbReference type="NCBI Taxonomy" id="45351"/>
    <lineage>
        <taxon>Eukaryota</taxon>
        <taxon>Metazoa</taxon>
        <taxon>Cnidaria</taxon>
        <taxon>Anthozoa</taxon>
        <taxon>Hexacorallia</taxon>
        <taxon>Actiniaria</taxon>
        <taxon>Edwardsiidae</taxon>
        <taxon>Nematostella</taxon>
    </lineage>
</organism>